<dbReference type="PANTHER" id="PTHR23272">
    <property type="entry name" value="BED FINGER-RELATED"/>
    <property type="match status" value="1"/>
</dbReference>
<protein>
    <submittedName>
        <fullName evidence="1">Uncharacterized protein</fullName>
    </submittedName>
</protein>
<keyword evidence="2" id="KW-1185">Reference proteome</keyword>
<dbReference type="EMBL" id="AVOT02084802">
    <property type="protein sequence ID" value="MBW0569659.1"/>
    <property type="molecule type" value="Genomic_DNA"/>
</dbReference>
<organism evidence="1 2">
    <name type="scientific">Austropuccinia psidii MF-1</name>
    <dbReference type="NCBI Taxonomy" id="1389203"/>
    <lineage>
        <taxon>Eukaryota</taxon>
        <taxon>Fungi</taxon>
        <taxon>Dikarya</taxon>
        <taxon>Basidiomycota</taxon>
        <taxon>Pucciniomycotina</taxon>
        <taxon>Pucciniomycetes</taxon>
        <taxon>Pucciniales</taxon>
        <taxon>Sphaerophragmiaceae</taxon>
        <taxon>Austropuccinia</taxon>
    </lineage>
</organism>
<dbReference type="SUPFAM" id="SSF53098">
    <property type="entry name" value="Ribonuclease H-like"/>
    <property type="match status" value="1"/>
</dbReference>
<evidence type="ECO:0000313" key="2">
    <source>
        <dbReference type="Proteomes" id="UP000765509"/>
    </source>
</evidence>
<dbReference type="OrthoDB" id="3252425at2759"/>
<accession>A0A9Q3PPU9</accession>
<comment type="caution">
    <text evidence="1">The sequence shown here is derived from an EMBL/GenBank/DDBJ whole genome shotgun (WGS) entry which is preliminary data.</text>
</comment>
<dbReference type="Proteomes" id="UP000765509">
    <property type="component" value="Unassembled WGS sequence"/>
</dbReference>
<sequence>MAHTIHLAAHDGLKALGTNSGNSITSTDEDSFNPMSISSLIDPPDGLHLQYNSIISKISRLASYLRHSPQQRDKFATAVNLVYKSNKPGNANTLLSQVPTRWNSTYEMLNQALQLKDAYNHFCTPEALACYRLSPLKWQKAKVMVQFLEPLYEATLLICGSTYPTINQALPLYILLIKEIRQVFYKF</sequence>
<name>A0A9Q3PPU9_9BASI</name>
<dbReference type="InterPro" id="IPR012337">
    <property type="entry name" value="RNaseH-like_sf"/>
</dbReference>
<proteinExistence type="predicted"/>
<evidence type="ECO:0000313" key="1">
    <source>
        <dbReference type="EMBL" id="MBW0569659.1"/>
    </source>
</evidence>
<dbReference type="AlphaFoldDB" id="A0A9Q3PPU9"/>
<reference evidence="1" key="1">
    <citation type="submission" date="2021-03" db="EMBL/GenBank/DDBJ databases">
        <title>Draft genome sequence of rust myrtle Austropuccinia psidii MF-1, a brazilian biotype.</title>
        <authorList>
            <person name="Quecine M.C."/>
            <person name="Pachon D.M.R."/>
            <person name="Bonatelli M.L."/>
            <person name="Correr F.H."/>
            <person name="Franceschini L.M."/>
            <person name="Leite T.F."/>
            <person name="Margarido G.R.A."/>
            <person name="Almeida C.A."/>
            <person name="Ferrarezi J.A."/>
            <person name="Labate C.A."/>
        </authorList>
    </citation>
    <scope>NUCLEOTIDE SEQUENCE</scope>
    <source>
        <strain evidence="1">MF-1</strain>
    </source>
</reference>
<gene>
    <name evidence="1" type="ORF">O181_109374</name>
</gene>
<dbReference type="PANTHER" id="PTHR23272:SF184">
    <property type="entry name" value="OS03G0311250 PROTEIN"/>
    <property type="match status" value="1"/>
</dbReference>